<organism evidence="2 3">
    <name type="scientific">Nonomuraea recticatena</name>
    <dbReference type="NCBI Taxonomy" id="46178"/>
    <lineage>
        <taxon>Bacteria</taxon>
        <taxon>Bacillati</taxon>
        <taxon>Actinomycetota</taxon>
        <taxon>Actinomycetes</taxon>
        <taxon>Streptosporangiales</taxon>
        <taxon>Streptosporangiaceae</taxon>
        <taxon>Nonomuraea</taxon>
    </lineage>
</organism>
<evidence type="ECO:0000313" key="3">
    <source>
        <dbReference type="Proteomes" id="UP001501666"/>
    </source>
</evidence>
<keyword evidence="1" id="KW-0812">Transmembrane</keyword>
<feature type="transmembrane region" description="Helical" evidence="1">
    <location>
        <begin position="6"/>
        <end position="27"/>
    </location>
</feature>
<sequence>MVTHNCRPAFSVMLLAFAAYVVGAIVARLRARAPATGEGVARRASRVLLASGGLVFVPWEVYWGLLTP</sequence>
<gene>
    <name evidence="2" type="ORF">GCM10010412_066530</name>
</gene>
<proteinExistence type="predicted"/>
<accession>A0ABN3SNM1</accession>
<dbReference type="Proteomes" id="UP001501666">
    <property type="component" value="Unassembled WGS sequence"/>
</dbReference>
<feature type="transmembrane region" description="Helical" evidence="1">
    <location>
        <begin position="47"/>
        <end position="65"/>
    </location>
</feature>
<dbReference type="EMBL" id="BAAATE010000022">
    <property type="protein sequence ID" value="GAA2681659.1"/>
    <property type="molecule type" value="Genomic_DNA"/>
</dbReference>
<evidence type="ECO:0000256" key="1">
    <source>
        <dbReference type="SAM" id="Phobius"/>
    </source>
</evidence>
<evidence type="ECO:0000313" key="2">
    <source>
        <dbReference type="EMBL" id="GAA2681659.1"/>
    </source>
</evidence>
<name>A0ABN3SNM1_9ACTN</name>
<reference evidence="2 3" key="1">
    <citation type="journal article" date="2019" name="Int. J. Syst. Evol. Microbiol.">
        <title>The Global Catalogue of Microorganisms (GCM) 10K type strain sequencing project: providing services to taxonomists for standard genome sequencing and annotation.</title>
        <authorList>
            <consortium name="The Broad Institute Genomics Platform"/>
            <consortium name="The Broad Institute Genome Sequencing Center for Infectious Disease"/>
            <person name="Wu L."/>
            <person name="Ma J."/>
        </authorList>
    </citation>
    <scope>NUCLEOTIDE SEQUENCE [LARGE SCALE GENOMIC DNA]</scope>
    <source>
        <strain evidence="2 3">JCM 6835</strain>
    </source>
</reference>
<keyword evidence="3" id="KW-1185">Reference proteome</keyword>
<protein>
    <submittedName>
        <fullName evidence="2">Uncharacterized protein</fullName>
    </submittedName>
</protein>
<keyword evidence="1" id="KW-1133">Transmembrane helix</keyword>
<comment type="caution">
    <text evidence="2">The sequence shown here is derived from an EMBL/GenBank/DDBJ whole genome shotgun (WGS) entry which is preliminary data.</text>
</comment>
<keyword evidence="1" id="KW-0472">Membrane</keyword>